<dbReference type="AlphaFoldDB" id="A0AAD5MXT3"/>
<comment type="caution">
    <text evidence="1">The sequence shown here is derived from an EMBL/GenBank/DDBJ whole genome shotgun (WGS) entry which is preliminary data.</text>
</comment>
<accession>A0AAD5MXT3</accession>
<reference evidence="1" key="1">
    <citation type="submission" date="2021-06" db="EMBL/GenBank/DDBJ databases">
        <title>Parelaphostrongylus tenuis whole genome reference sequence.</title>
        <authorList>
            <person name="Garwood T.J."/>
            <person name="Larsen P.A."/>
            <person name="Fountain-Jones N.M."/>
            <person name="Garbe J.R."/>
            <person name="Macchietto M.G."/>
            <person name="Kania S.A."/>
            <person name="Gerhold R.W."/>
            <person name="Richards J.E."/>
            <person name="Wolf T.M."/>
        </authorList>
    </citation>
    <scope>NUCLEOTIDE SEQUENCE</scope>
    <source>
        <strain evidence="1">MNPRO001-30</strain>
        <tissue evidence="1">Meninges</tissue>
    </source>
</reference>
<evidence type="ECO:0000313" key="2">
    <source>
        <dbReference type="Proteomes" id="UP001196413"/>
    </source>
</evidence>
<name>A0AAD5MXT3_PARTN</name>
<keyword evidence="2" id="KW-1185">Reference proteome</keyword>
<dbReference type="EMBL" id="JAHQIW010002961">
    <property type="protein sequence ID" value="KAJ1356902.1"/>
    <property type="molecule type" value="Genomic_DNA"/>
</dbReference>
<protein>
    <submittedName>
        <fullName evidence="1">Uncharacterized protein</fullName>
    </submittedName>
</protein>
<gene>
    <name evidence="1" type="ORF">KIN20_014868</name>
</gene>
<proteinExistence type="predicted"/>
<sequence length="169" mass="19264">MVLSDSKKGNLVSRTCVDKPALNVELHRAFVICAEELRVSQRGRCQQLEEECSRVLPETNLQKICRRPIFPIAISRSQSINVTKCYRKQICQSFNDPHVLSLKAKKSGYQKGWSQKLQSVITAIYSNDRKDVEISKMAQSMAQRHQASSHSVVVGRNHVQSPNQTWHVF</sequence>
<dbReference type="Proteomes" id="UP001196413">
    <property type="component" value="Unassembled WGS sequence"/>
</dbReference>
<organism evidence="1 2">
    <name type="scientific">Parelaphostrongylus tenuis</name>
    <name type="common">Meningeal worm</name>
    <dbReference type="NCBI Taxonomy" id="148309"/>
    <lineage>
        <taxon>Eukaryota</taxon>
        <taxon>Metazoa</taxon>
        <taxon>Ecdysozoa</taxon>
        <taxon>Nematoda</taxon>
        <taxon>Chromadorea</taxon>
        <taxon>Rhabditida</taxon>
        <taxon>Rhabditina</taxon>
        <taxon>Rhabditomorpha</taxon>
        <taxon>Strongyloidea</taxon>
        <taxon>Metastrongylidae</taxon>
        <taxon>Parelaphostrongylus</taxon>
    </lineage>
</organism>
<evidence type="ECO:0000313" key="1">
    <source>
        <dbReference type="EMBL" id="KAJ1356902.1"/>
    </source>
</evidence>